<dbReference type="EMBL" id="FOCX01000010">
    <property type="protein sequence ID" value="SEO29496.1"/>
    <property type="molecule type" value="Genomic_DNA"/>
</dbReference>
<sequence>MPVYGRSPAESDRETRHDVAEQVDAPVERFATTLADTGVRVRKCEPLGLWQEAVAYRERDGTLYVPDLLGGAPGYAVGDERVGVVLSHRLRPPRGLVGDLDPERILFGHGEGVFEDAETALTATLDGARRRFPRAVIEGFGPSLRSLLAAMR</sequence>
<evidence type="ECO:0000313" key="2">
    <source>
        <dbReference type="EMBL" id="SEO29496.1"/>
    </source>
</evidence>
<name>A0A1H8NIV5_9EURY</name>
<dbReference type="OrthoDB" id="169463at2157"/>
<keyword evidence="3" id="KW-1185">Reference proteome</keyword>
<feature type="region of interest" description="Disordered" evidence="1">
    <location>
        <begin position="1"/>
        <end position="22"/>
    </location>
</feature>
<reference evidence="3" key="1">
    <citation type="submission" date="2016-10" db="EMBL/GenBank/DDBJ databases">
        <authorList>
            <person name="Varghese N."/>
            <person name="Submissions S."/>
        </authorList>
    </citation>
    <scope>NUCLEOTIDE SEQUENCE [LARGE SCALE GENOMIC DNA]</scope>
    <source>
        <strain evidence="3">IBRC-M 10043</strain>
    </source>
</reference>
<proteinExistence type="predicted"/>
<protein>
    <submittedName>
        <fullName evidence="2">Uncharacterized protein</fullName>
    </submittedName>
</protein>
<evidence type="ECO:0000256" key="1">
    <source>
        <dbReference type="SAM" id="MobiDB-lite"/>
    </source>
</evidence>
<dbReference type="RefSeq" id="WP_092660536.1">
    <property type="nucleotide sequence ID" value="NZ_FOCX01000010.1"/>
</dbReference>
<organism evidence="2 3">
    <name type="scientific">Halorientalis persicus</name>
    <dbReference type="NCBI Taxonomy" id="1367881"/>
    <lineage>
        <taxon>Archaea</taxon>
        <taxon>Methanobacteriati</taxon>
        <taxon>Methanobacteriota</taxon>
        <taxon>Stenosarchaea group</taxon>
        <taxon>Halobacteria</taxon>
        <taxon>Halobacteriales</taxon>
        <taxon>Haloarculaceae</taxon>
        <taxon>Halorientalis</taxon>
    </lineage>
</organism>
<feature type="compositionally biased region" description="Basic and acidic residues" evidence="1">
    <location>
        <begin position="9"/>
        <end position="20"/>
    </location>
</feature>
<accession>A0A1H8NIV5</accession>
<dbReference type="Proteomes" id="UP000198775">
    <property type="component" value="Unassembled WGS sequence"/>
</dbReference>
<dbReference type="AlphaFoldDB" id="A0A1H8NIV5"/>
<evidence type="ECO:0000313" key="3">
    <source>
        <dbReference type="Proteomes" id="UP000198775"/>
    </source>
</evidence>
<gene>
    <name evidence="2" type="ORF">SAMN05216388_1010174</name>
</gene>